<accession>A0A8A3PPK1</accession>
<proteinExistence type="predicted"/>
<gene>
    <name evidence="2" type="ORF">DSL72_006722</name>
</gene>
<feature type="chain" id="PRO_5032748793" evidence="1">
    <location>
        <begin position="24"/>
        <end position="285"/>
    </location>
</feature>
<name>A0A8A3PPK1_9HELO</name>
<dbReference type="AlphaFoldDB" id="A0A8A3PPK1"/>
<sequence length="285" mass="30554">MNSSTSVMQLLAVIALLFTNAFANPIKRNDAQGTPFTVPRIDAMFTTIAKLDLTTVELVSVVVISSRTVYVKQPNNFPATVWGVSEATQKSHQQEILSSTTRSILATGQVTAACVACRNTIGMKEPNHDPNKTWHGISTTKAPTSQTCNTAVASVTIPVADLTIGEYVAAHVTCGKTIYIQEPNFYGPKTHYGIPASGTATSSAAASHTRVAVEPRMLKVSARTKPSVDRSRPTSLHQADEGRFRGVPSAVAGKRAAAMALSLANWEKAELECLSNRPHIKCTFE</sequence>
<organism evidence="2 3">
    <name type="scientific">Monilinia vaccinii-corymbosi</name>
    <dbReference type="NCBI Taxonomy" id="61207"/>
    <lineage>
        <taxon>Eukaryota</taxon>
        <taxon>Fungi</taxon>
        <taxon>Dikarya</taxon>
        <taxon>Ascomycota</taxon>
        <taxon>Pezizomycotina</taxon>
        <taxon>Leotiomycetes</taxon>
        <taxon>Helotiales</taxon>
        <taxon>Sclerotiniaceae</taxon>
        <taxon>Monilinia</taxon>
    </lineage>
</organism>
<dbReference type="EMBL" id="CP063411">
    <property type="protein sequence ID" value="QSZ36839.1"/>
    <property type="molecule type" value="Genomic_DNA"/>
</dbReference>
<feature type="signal peptide" evidence="1">
    <location>
        <begin position="1"/>
        <end position="23"/>
    </location>
</feature>
<dbReference type="OrthoDB" id="3553082at2759"/>
<keyword evidence="1" id="KW-0732">Signal</keyword>
<reference evidence="2" key="1">
    <citation type="submission" date="2020-10" db="EMBL/GenBank/DDBJ databases">
        <title>Genome Sequence of Monilinia vaccinii-corymbosi Sheds Light on Mummy Berry Disease Infection of Blueberry and Mating Type.</title>
        <authorList>
            <person name="Yow A.G."/>
            <person name="Zhang Y."/>
            <person name="Bansal K."/>
            <person name="Eacker S.M."/>
            <person name="Sullivan S."/>
            <person name="Liachko I."/>
            <person name="Cubeta M.A."/>
            <person name="Rollins J.A."/>
            <person name="Ashrafi H."/>
        </authorList>
    </citation>
    <scope>NUCLEOTIDE SEQUENCE</scope>
    <source>
        <strain evidence="2">RL-1</strain>
    </source>
</reference>
<evidence type="ECO:0000256" key="1">
    <source>
        <dbReference type="SAM" id="SignalP"/>
    </source>
</evidence>
<evidence type="ECO:0000313" key="2">
    <source>
        <dbReference type="EMBL" id="QSZ36839.1"/>
    </source>
</evidence>
<keyword evidence="3" id="KW-1185">Reference proteome</keyword>
<dbReference type="Proteomes" id="UP000672032">
    <property type="component" value="Chromosome 7"/>
</dbReference>
<protein>
    <submittedName>
        <fullName evidence="2">Uncharacterized protein</fullName>
    </submittedName>
</protein>
<evidence type="ECO:0000313" key="3">
    <source>
        <dbReference type="Proteomes" id="UP000672032"/>
    </source>
</evidence>